<keyword evidence="2" id="KW-0479">Metal-binding</keyword>
<dbReference type="GO" id="GO:0004722">
    <property type="term" value="F:protein serine/threonine phosphatase activity"/>
    <property type="evidence" value="ECO:0007669"/>
    <property type="project" value="InterPro"/>
</dbReference>
<dbReference type="SMART" id="SM00332">
    <property type="entry name" value="PP2Cc"/>
    <property type="match status" value="1"/>
</dbReference>
<feature type="region of interest" description="Disordered" evidence="6">
    <location>
        <begin position="1"/>
        <end position="33"/>
    </location>
</feature>
<dbReference type="RefSeq" id="XP_025596172.1">
    <property type="nucleotide sequence ID" value="XM_025744641.1"/>
</dbReference>
<dbReference type="SUPFAM" id="SSF81606">
    <property type="entry name" value="PP2C-like"/>
    <property type="match status" value="2"/>
</dbReference>
<evidence type="ECO:0000313" key="9">
    <source>
        <dbReference type="Proteomes" id="UP000245946"/>
    </source>
</evidence>
<dbReference type="InterPro" id="IPR000222">
    <property type="entry name" value="PP2C_BS"/>
</dbReference>
<dbReference type="AlphaFoldDB" id="A0A316Z6V4"/>
<dbReference type="PROSITE" id="PS01032">
    <property type="entry name" value="PPM_1"/>
    <property type="match status" value="1"/>
</dbReference>
<accession>A0A316Z6V4</accession>
<dbReference type="InterPro" id="IPR001932">
    <property type="entry name" value="PPM-type_phosphatase-like_dom"/>
</dbReference>
<organism evidence="8 9">
    <name type="scientific">Tilletiopsis washingtonensis</name>
    <dbReference type="NCBI Taxonomy" id="58919"/>
    <lineage>
        <taxon>Eukaryota</taxon>
        <taxon>Fungi</taxon>
        <taxon>Dikarya</taxon>
        <taxon>Basidiomycota</taxon>
        <taxon>Ustilaginomycotina</taxon>
        <taxon>Exobasidiomycetes</taxon>
        <taxon>Entylomatales</taxon>
        <taxon>Entylomatales incertae sedis</taxon>
        <taxon>Tilletiopsis</taxon>
    </lineage>
</organism>
<sequence>MRHAGLARCCSPPPRRHPDLSRSGPLSRSPARTRAASLLLAAHVPPAVARSPARLPPSTTPHRTASPSAATLSRRALVPPPARCTRIRLPNHDLLCSLVATSSTDSPAVNASSSQTTTADGKDTHGIVNQHPAAAHHGTAPFRVGVSEDRNKRWRRTMEDSHAFVYDFGGVPGQGFFGVFDGHAGKHSAEWCGQHFHEYLLDTLASNSSKTVPDVFNLTFHAVDERLSELADKEGTSSGCTAVTVFLRLEDENGRPVQHAQSGGVRPKQGAADSAPAGETPASPKKEDESKGGLLGWARRMRHPSSGSGEGEAAAASAAAAATSNEPPATAAESKTPAEDKTQEQQQQQQPSSKSAEPEQASKSSTAAARRVLYTANVGDARAVLCRGGKAVRLTYDHKGSDAQEAKRITDAGGFVMNNRVNGVLAVTRSLGDAAMKEFVVGSPYTTETSLSEDDTLLIVACDGLWDVVDDQDAVDLVANVEDPQEASEMLLQHALSNFSTDNLSVLVIRMPTSNAAAVDAQPAPGEKAGDSQGVAQSTGEKFEHQA</sequence>
<feature type="compositionally biased region" description="Polar residues" evidence="6">
    <location>
        <begin position="60"/>
        <end position="71"/>
    </location>
</feature>
<dbReference type="PANTHER" id="PTHR13832:SF837">
    <property type="entry name" value="PROTEIN PHOSPHATASE 2C-LIKE DOMAIN-CONTAINING PROTEIN 1"/>
    <property type="match status" value="1"/>
</dbReference>
<evidence type="ECO:0000256" key="1">
    <source>
        <dbReference type="ARBA" id="ARBA00006702"/>
    </source>
</evidence>
<dbReference type="GO" id="GO:0046872">
    <property type="term" value="F:metal ion binding"/>
    <property type="evidence" value="ECO:0007669"/>
    <property type="project" value="UniProtKB-KW"/>
</dbReference>
<dbReference type="Proteomes" id="UP000245946">
    <property type="component" value="Unassembled WGS sequence"/>
</dbReference>
<feature type="region of interest" description="Disordered" evidence="6">
    <location>
        <begin position="518"/>
        <end position="547"/>
    </location>
</feature>
<feature type="domain" description="PPM-type phosphatase" evidence="7">
    <location>
        <begin position="143"/>
        <end position="511"/>
    </location>
</feature>
<dbReference type="PANTHER" id="PTHR13832">
    <property type="entry name" value="PROTEIN PHOSPHATASE 2C"/>
    <property type="match status" value="1"/>
</dbReference>
<dbReference type="PROSITE" id="PS51746">
    <property type="entry name" value="PPM_2"/>
    <property type="match status" value="1"/>
</dbReference>
<dbReference type="STRING" id="58919.A0A316Z6V4"/>
<dbReference type="OrthoDB" id="10264738at2759"/>
<dbReference type="GeneID" id="37272185"/>
<protein>
    <submittedName>
        <fullName evidence="8">Protein serine/threonine phosphatase 2C</fullName>
    </submittedName>
</protein>
<evidence type="ECO:0000256" key="5">
    <source>
        <dbReference type="RuleBase" id="RU003465"/>
    </source>
</evidence>
<keyword evidence="4 5" id="KW-0904">Protein phosphatase</keyword>
<dbReference type="InterPro" id="IPR015655">
    <property type="entry name" value="PP2C"/>
</dbReference>
<proteinExistence type="inferred from homology"/>
<gene>
    <name evidence="8" type="ORF">FA09DRAFT_344189</name>
</gene>
<dbReference type="Gene3D" id="3.60.40.10">
    <property type="entry name" value="PPM-type phosphatase domain"/>
    <property type="match status" value="2"/>
</dbReference>
<comment type="similarity">
    <text evidence="1 5">Belongs to the PP2C family.</text>
</comment>
<evidence type="ECO:0000256" key="6">
    <source>
        <dbReference type="SAM" id="MobiDB-lite"/>
    </source>
</evidence>
<evidence type="ECO:0000256" key="3">
    <source>
        <dbReference type="ARBA" id="ARBA00022801"/>
    </source>
</evidence>
<feature type="compositionally biased region" description="Low complexity" evidence="6">
    <location>
        <begin position="344"/>
        <end position="359"/>
    </location>
</feature>
<evidence type="ECO:0000256" key="4">
    <source>
        <dbReference type="ARBA" id="ARBA00022912"/>
    </source>
</evidence>
<evidence type="ECO:0000259" key="7">
    <source>
        <dbReference type="PROSITE" id="PS51746"/>
    </source>
</evidence>
<keyword evidence="3 5" id="KW-0378">Hydrolase</keyword>
<dbReference type="CDD" id="cd00143">
    <property type="entry name" value="PP2Cc"/>
    <property type="match status" value="1"/>
</dbReference>
<feature type="region of interest" description="Disordered" evidence="6">
    <location>
        <begin position="254"/>
        <end position="368"/>
    </location>
</feature>
<dbReference type="InterPro" id="IPR036457">
    <property type="entry name" value="PPM-type-like_dom_sf"/>
</dbReference>
<feature type="compositionally biased region" description="Low complexity" evidence="6">
    <location>
        <begin position="304"/>
        <end position="332"/>
    </location>
</feature>
<dbReference type="Pfam" id="PF00481">
    <property type="entry name" value="PP2C"/>
    <property type="match status" value="2"/>
</dbReference>
<evidence type="ECO:0000256" key="2">
    <source>
        <dbReference type="ARBA" id="ARBA00022723"/>
    </source>
</evidence>
<feature type="region of interest" description="Disordered" evidence="6">
    <location>
        <begin position="49"/>
        <end position="77"/>
    </location>
</feature>
<dbReference type="EMBL" id="KZ819302">
    <property type="protein sequence ID" value="PWN95893.1"/>
    <property type="molecule type" value="Genomic_DNA"/>
</dbReference>
<keyword evidence="9" id="KW-1185">Reference proteome</keyword>
<reference evidence="8 9" key="1">
    <citation type="journal article" date="2018" name="Mol. Biol. Evol.">
        <title>Broad Genomic Sampling Reveals a Smut Pathogenic Ancestry of the Fungal Clade Ustilaginomycotina.</title>
        <authorList>
            <person name="Kijpornyongpan T."/>
            <person name="Mondo S.J."/>
            <person name="Barry K."/>
            <person name="Sandor L."/>
            <person name="Lee J."/>
            <person name="Lipzen A."/>
            <person name="Pangilinan J."/>
            <person name="LaButti K."/>
            <person name="Hainaut M."/>
            <person name="Henrissat B."/>
            <person name="Grigoriev I.V."/>
            <person name="Spatafora J.W."/>
            <person name="Aime M.C."/>
        </authorList>
    </citation>
    <scope>NUCLEOTIDE SEQUENCE [LARGE SCALE GENOMIC DNA]</scope>
    <source>
        <strain evidence="8 9">MCA 4186</strain>
    </source>
</reference>
<evidence type="ECO:0000313" key="8">
    <source>
        <dbReference type="EMBL" id="PWN95893.1"/>
    </source>
</evidence>
<name>A0A316Z6V4_9BASI</name>